<evidence type="ECO:0000313" key="2">
    <source>
        <dbReference type="EMBL" id="KKN27451.1"/>
    </source>
</evidence>
<gene>
    <name evidence="2" type="ORF">LCGC14_0864670</name>
</gene>
<name>A0A0F9RR29_9ZZZZ</name>
<organism evidence="2">
    <name type="scientific">marine sediment metagenome</name>
    <dbReference type="NCBI Taxonomy" id="412755"/>
    <lineage>
        <taxon>unclassified sequences</taxon>
        <taxon>metagenomes</taxon>
        <taxon>ecological metagenomes</taxon>
    </lineage>
</organism>
<dbReference type="EMBL" id="LAZR01002637">
    <property type="protein sequence ID" value="KKN27451.1"/>
    <property type="molecule type" value="Genomic_DNA"/>
</dbReference>
<reference evidence="2" key="1">
    <citation type="journal article" date="2015" name="Nature">
        <title>Complex archaea that bridge the gap between prokaryotes and eukaryotes.</title>
        <authorList>
            <person name="Spang A."/>
            <person name="Saw J.H."/>
            <person name="Jorgensen S.L."/>
            <person name="Zaremba-Niedzwiedzka K."/>
            <person name="Martijn J."/>
            <person name="Lind A.E."/>
            <person name="van Eijk R."/>
            <person name="Schleper C."/>
            <person name="Guy L."/>
            <person name="Ettema T.J."/>
        </authorList>
    </citation>
    <scope>NUCLEOTIDE SEQUENCE</scope>
</reference>
<feature type="region of interest" description="Disordered" evidence="1">
    <location>
        <begin position="322"/>
        <end position="344"/>
    </location>
</feature>
<evidence type="ECO:0000256" key="1">
    <source>
        <dbReference type="SAM" id="MobiDB-lite"/>
    </source>
</evidence>
<comment type="caution">
    <text evidence="2">The sequence shown here is derived from an EMBL/GenBank/DDBJ whole genome shotgun (WGS) entry which is preliminary data.</text>
</comment>
<protein>
    <submittedName>
        <fullName evidence="2">Uncharacterized protein</fullName>
    </submittedName>
</protein>
<dbReference type="AlphaFoldDB" id="A0A0F9RR29"/>
<accession>A0A0F9RR29</accession>
<proteinExistence type="predicted"/>
<sequence>MSQFSYMKPRASKDLGIYSKLDKKDIIDRLMPTLTRGAYLIKPNGMIRPTATEAVGFNTPWLHQKHAENLKCNLWHFIMFNHWQWFVPSQCQECWKVVVGPRSLSELWKLKDLQWKLGMSSKCGIEAREYTAKLYGGYFYNKGLSNGRECYKVVREAVNDAISPDVPVILKRACTEFEMAFPKSSTWQITEEQMEIEDFLTDKVEEINNPADQPEMVRTHIKRVWIHWAYAGADPTYKEFTDGKPLYPGYETYHDKTLEECEMMLNNGLVAEKNFNGDKLNSLSKDLVAAAGKHEADRNEVAMALGFRDSIRPKFRDEFIGEHDELTAIPPSAPVDNPNDPSPH</sequence>